<sequence length="109" mass="11513">MSDPATNVIAFKPRTASPIQAHPKSLLERIYTAGSLALPADDTATKTAALMLQALGFLVIEEILADGTPQRLTRGQARSAMDRPWRLSKPAFSGEIGVPDGSGSAQRPA</sequence>
<comment type="caution">
    <text evidence="2">The sequence shown here is derived from an EMBL/GenBank/DDBJ whole genome shotgun (WGS) entry which is preliminary data.</text>
</comment>
<keyword evidence="3" id="KW-1185">Reference proteome</keyword>
<proteinExistence type="predicted"/>
<gene>
    <name evidence="2" type="ORF">K9B37_24235</name>
</gene>
<dbReference type="Proteomes" id="UP000704176">
    <property type="component" value="Unassembled WGS sequence"/>
</dbReference>
<name>A0ABS7VUV7_9HYPH</name>
<evidence type="ECO:0000313" key="2">
    <source>
        <dbReference type="EMBL" id="MBZ6079368.1"/>
    </source>
</evidence>
<dbReference type="RefSeq" id="WP_224316384.1">
    <property type="nucleotide sequence ID" value="NZ_JAIRBM010000034.1"/>
</dbReference>
<dbReference type="EMBL" id="JAIRBM010000034">
    <property type="protein sequence ID" value="MBZ6079368.1"/>
    <property type="molecule type" value="Genomic_DNA"/>
</dbReference>
<accession>A0ABS7VUV7</accession>
<reference evidence="2 3" key="1">
    <citation type="submission" date="2021-09" db="EMBL/GenBank/DDBJ databases">
        <title>The complete genome sequence of a new microorganism.</title>
        <authorList>
            <person name="Zi Z."/>
        </authorList>
    </citation>
    <scope>NUCLEOTIDE SEQUENCE [LARGE SCALE GENOMIC DNA]</scope>
    <source>
        <strain evidence="2 3">WGZ8</strain>
    </source>
</reference>
<protein>
    <submittedName>
        <fullName evidence="2">Uncharacterized protein</fullName>
    </submittedName>
</protein>
<feature type="region of interest" description="Disordered" evidence="1">
    <location>
        <begin position="90"/>
        <end position="109"/>
    </location>
</feature>
<organism evidence="2 3">
    <name type="scientific">Microvirga puerhi</name>
    <dbReference type="NCBI Taxonomy" id="2876078"/>
    <lineage>
        <taxon>Bacteria</taxon>
        <taxon>Pseudomonadati</taxon>
        <taxon>Pseudomonadota</taxon>
        <taxon>Alphaproteobacteria</taxon>
        <taxon>Hyphomicrobiales</taxon>
        <taxon>Methylobacteriaceae</taxon>
        <taxon>Microvirga</taxon>
    </lineage>
</organism>
<evidence type="ECO:0000313" key="3">
    <source>
        <dbReference type="Proteomes" id="UP000704176"/>
    </source>
</evidence>
<evidence type="ECO:0000256" key="1">
    <source>
        <dbReference type="SAM" id="MobiDB-lite"/>
    </source>
</evidence>